<sequence length="195" mass="22465">MELNYSIDEADNLLFQRDYLVNGRSKVMAKRIRNFSLLVYCIIVIVNLIVAAVIREQKIFLIVAIIIAIELIFWTILLLTKKVGQVVWFLGKRKIKKTVHEYYAEKSLVGNGEPVKMILSETEVQVINNQVETRIAWGVVPQIVFLDDVICIYTSEMTAQLIAVKHFSTETFTELDKYLHDIAEKFGIKLIKNSK</sequence>
<reference evidence="2 3" key="1">
    <citation type="submission" date="2019-05" db="EMBL/GenBank/DDBJ databases">
        <title>Culicoidintestinum kansasii gen. nov., sp. nov. from the gastrointestinal tract of the biting midge, Culicoides sonorensis.</title>
        <authorList>
            <person name="Neupane S."/>
            <person name="Ghosh A."/>
            <person name="Gunther S."/>
            <person name="Martin K."/>
            <person name="Zurek L."/>
        </authorList>
    </citation>
    <scope>NUCLEOTIDE SEQUENCE [LARGE SCALE GENOMIC DNA]</scope>
    <source>
        <strain evidence="2 3">CS-1</strain>
    </source>
</reference>
<gene>
    <name evidence="2" type="ORF">FEZ08_01135</name>
</gene>
<dbReference type="AlphaFoldDB" id="A0A5R8QGT4"/>
<comment type="caution">
    <text evidence="2">The sequence shown here is derived from an EMBL/GenBank/DDBJ whole genome shotgun (WGS) entry which is preliminary data.</text>
</comment>
<dbReference type="RefSeq" id="WP_138189857.1">
    <property type="nucleotide sequence ID" value="NZ_VBWP01000001.1"/>
</dbReference>
<name>A0A5R8QGT4_9FIRM</name>
<protein>
    <recommendedName>
        <fullName evidence="4">YcxB family protein</fullName>
    </recommendedName>
</protein>
<feature type="transmembrane region" description="Helical" evidence="1">
    <location>
        <begin position="60"/>
        <end position="79"/>
    </location>
</feature>
<dbReference type="EMBL" id="VBWP01000001">
    <property type="protein sequence ID" value="TLG77249.1"/>
    <property type="molecule type" value="Genomic_DNA"/>
</dbReference>
<feature type="transmembrane region" description="Helical" evidence="1">
    <location>
        <begin position="34"/>
        <end position="54"/>
    </location>
</feature>
<keyword evidence="3" id="KW-1185">Reference proteome</keyword>
<proteinExistence type="predicted"/>
<keyword evidence="1" id="KW-1133">Transmembrane helix</keyword>
<evidence type="ECO:0008006" key="4">
    <source>
        <dbReference type="Google" id="ProtNLM"/>
    </source>
</evidence>
<accession>A0A5R8QGT4</accession>
<dbReference type="Proteomes" id="UP000306912">
    <property type="component" value="Unassembled WGS sequence"/>
</dbReference>
<dbReference type="InParanoid" id="A0A5R8QGT4"/>
<evidence type="ECO:0000256" key="1">
    <source>
        <dbReference type="SAM" id="Phobius"/>
    </source>
</evidence>
<keyword evidence="1" id="KW-0472">Membrane</keyword>
<evidence type="ECO:0000313" key="3">
    <source>
        <dbReference type="Proteomes" id="UP000306912"/>
    </source>
</evidence>
<keyword evidence="1" id="KW-0812">Transmembrane</keyword>
<organism evidence="2 3">
    <name type="scientific">Culicoidibacter larvae</name>
    <dbReference type="NCBI Taxonomy" id="2579976"/>
    <lineage>
        <taxon>Bacteria</taxon>
        <taxon>Bacillati</taxon>
        <taxon>Bacillota</taxon>
        <taxon>Culicoidibacteria</taxon>
        <taxon>Culicoidibacterales</taxon>
        <taxon>Culicoidibacteraceae</taxon>
        <taxon>Culicoidibacter</taxon>
    </lineage>
</organism>
<evidence type="ECO:0000313" key="2">
    <source>
        <dbReference type="EMBL" id="TLG77249.1"/>
    </source>
</evidence>